<dbReference type="InterPro" id="IPR016040">
    <property type="entry name" value="NAD(P)-bd_dom"/>
</dbReference>
<keyword evidence="3" id="KW-1185">Reference proteome</keyword>
<organism evidence="2 3">
    <name type="scientific">Microlunatus panaciterrae</name>
    <dbReference type="NCBI Taxonomy" id="400768"/>
    <lineage>
        <taxon>Bacteria</taxon>
        <taxon>Bacillati</taxon>
        <taxon>Actinomycetota</taxon>
        <taxon>Actinomycetes</taxon>
        <taxon>Propionibacteriales</taxon>
        <taxon>Propionibacteriaceae</taxon>
        <taxon>Microlunatus</taxon>
    </lineage>
</organism>
<reference evidence="2 3" key="1">
    <citation type="submission" date="2021-01" db="EMBL/GenBank/DDBJ databases">
        <title>Sequencing the genomes of 1000 actinobacteria strains.</title>
        <authorList>
            <person name="Klenk H.-P."/>
        </authorList>
    </citation>
    <scope>NUCLEOTIDE SEQUENCE [LARGE SCALE GENOMIC DNA]</scope>
    <source>
        <strain evidence="2 3">DSM 18662</strain>
    </source>
</reference>
<dbReference type="Pfam" id="PF13460">
    <property type="entry name" value="NAD_binding_10"/>
    <property type="match status" value="1"/>
</dbReference>
<dbReference type="CDD" id="cd05243">
    <property type="entry name" value="SDR_a5"/>
    <property type="match status" value="1"/>
</dbReference>
<gene>
    <name evidence="2" type="ORF">JOE57_003090</name>
</gene>
<evidence type="ECO:0000313" key="2">
    <source>
        <dbReference type="EMBL" id="MBM7800169.1"/>
    </source>
</evidence>
<dbReference type="RefSeq" id="WP_204919408.1">
    <property type="nucleotide sequence ID" value="NZ_BAAAQP010000003.1"/>
</dbReference>
<feature type="domain" description="NAD(P)-binding" evidence="1">
    <location>
        <begin position="7"/>
        <end position="191"/>
    </location>
</feature>
<dbReference type="Proteomes" id="UP000704762">
    <property type="component" value="Unassembled WGS sequence"/>
</dbReference>
<dbReference type="InterPro" id="IPR036291">
    <property type="entry name" value="NAD(P)-bd_dom_sf"/>
</dbReference>
<dbReference type="PANTHER" id="PTHR15020">
    <property type="entry name" value="FLAVIN REDUCTASE-RELATED"/>
    <property type="match status" value="1"/>
</dbReference>
<evidence type="ECO:0000259" key="1">
    <source>
        <dbReference type="Pfam" id="PF13460"/>
    </source>
</evidence>
<name>A0ABS2RMD3_9ACTN</name>
<sequence>MRVVVAGGHGQIARLVLQGLAEAGHQAVGLIRNPDHAVDLLQLDAIPVLIDLEQVALDALAADLVGVDAVVFAAGAGPGSGPERKLTVDRDAAVLLADAAERAGVNRYLMVSALGADSFDPDSTDVFQIYLRAKSEADADLRRRDLDWTIIRPGGLTDDQPTGLVTLAEQTGPGSIPRADVAALVIEALLHRTAVRCQFEAISGETPINEALAAQAGAGQ</sequence>
<dbReference type="EMBL" id="JAFBCF010000001">
    <property type="protein sequence ID" value="MBM7800169.1"/>
    <property type="molecule type" value="Genomic_DNA"/>
</dbReference>
<dbReference type="SUPFAM" id="SSF51735">
    <property type="entry name" value="NAD(P)-binding Rossmann-fold domains"/>
    <property type="match status" value="1"/>
</dbReference>
<proteinExistence type="predicted"/>
<protein>
    <submittedName>
        <fullName evidence="2">Uncharacterized protein YbjT (DUF2867 family)</fullName>
    </submittedName>
</protein>
<evidence type="ECO:0000313" key="3">
    <source>
        <dbReference type="Proteomes" id="UP000704762"/>
    </source>
</evidence>
<accession>A0ABS2RMD3</accession>
<dbReference type="Gene3D" id="3.40.50.720">
    <property type="entry name" value="NAD(P)-binding Rossmann-like Domain"/>
    <property type="match status" value="1"/>
</dbReference>
<dbReference type="PANTHER" id="PTHR15020:SF50">
    <property type="entry name" value="UPF0659 PROTEIN YMR090W"/>
    <property type="match status" value="1"/>
</dbReference>
<comment type="caution">
    <text evidence="2">The sequence shown here is derived from an EMBL/GenBank/DDBJ whole genome shotgun (WGS) entry which is preliminary data.</text>
</comment>